<comment type="similarity">
    <text evidence="1">Belongs to the serine-aspartate repeat-containing protein (SDr) family.</text>
</comment>
<dbReference type="PANTHER" id="PTHR36108:SF13">
    <property type="entry name" value="COLOSSIN-B-RELATED"/>
    <property type="match status" value="1"/>
</dbReference>
<feature type="domain" description="SpaA-like prealbumin fold" evidence="6">
    <location>
        <begin position="95"/>
        <end position="222"/>
    </location>
</feature>
<keyword evidence="8" id="KW-1185">Reference proteome</keyword>
<feature type="compositionally biased region" description="Basic and acidic residues" evidence="4">
    <location>
        <begin position="439"/>
        <end position="452"/>
    </location>
</feature>
<sequence>MTTCLYYTHGRNKGDGQIDATNISTKDDCAGKGYYQNGFGDQGLALKAVVTNAAEKDNAQSTGQILISGNGARLSGGGFGSNGVVVFDSPYSMSWNKADANTKDPVTSSSTWKITTTDDKLDARDDGEEKSPYMAPSMRPAQCQAGGTLPKTCWQKAEDDKTCSVPVTDNDPARDNDNTIGSISIVNLAPGTYTLQETIPPVGYELNPTEYTFTIKAAGTDNKVPEQPTLTVPTNGNALVDGGRTIGDQPVTGALTWKKIDSTSNQPIGGSVWKITDNNGQTVDGYDTITDNTGKNGYQGKDEEPIAGVFKVTLDATGTKGLKEGSYKLVETQAPDGYWMPSTVEYAFTVVNENDAMTATWTDANMKGVIANTVRSVSWTKTDADTGQAIGGAEWKLVRTKNADNKDIAADQQPAWTVLDCGSNANGCSGKSNAQRPTDASENRWADADADPGKFRLEKLEPGSYELTETRAPAGYVMRKATYKFTITANQPAEAVTLQHNGTTVTDNKVGNSRAISFLPSTGGPTPRGWLTMGVLLLGGSLTITWWAKRREAR</sequence>
<evidence type="ECO:0000256" key="2">
    <source>
        <dbReference type="ARBA" id="ARBA00022525"/>
    </source>
</evidence>
<feature type="transmembrane region" description="Helical" evidence="5">
    <location>
        <begin position="529"/>
        <end position="548"/>
    </location>
</feature>
<evidence type="ECO:0000313" key="7">
    <source>
        <dbReference type="EMBL" id="MCH9277137.1"/>
    </source>
</evidence>
<reference evidence="7 8" key="1">
    <citation type="journal article" date="2021" name="Environ. Microbiol.">
        <title>Genetic insights into the dark matter of the mammalian gut microbiota through targeted genome reconstruction.</title>
        <authorList>
            <person name="Lugli G.A."/>
            <person name="Alessandri G."/>
            <person name="Milani C."/>
            <person name="Viappiani A."/>
            <person name="Fontana F."/>
            <person name="Tarracchini C."/>
            <person name="Mancabelli L."/>
            <person name="Argentini C."/>
            <person name="Ruiz L."/>
            <person name="Margolles A."/>
            <person name="van Sinderen D."/>
            <person name="Turroni F."/>
            <person name="Ventura M."/>
        </authorList>
    </citation>
    <scope>NUCLEOTIDE SEQUENCE [LARGE SCALE GENOMIC DNA]</scope>
    <source>
        <strain evidence="7 8">MA1</strain>
    </source>
</reference>
<keyword evidence="5" id="KW-1133">Transmembrane helix</keyword>
<feature type="domain" description="SpaA-like prealbumin fold" evidence="6">
    <location>
        <begin position="376"/>
        <end position="498"/>
    </location>
</feature>
<dbReference type="InterPro" id="IPR041033">
    <property type="entry name" value="SpaA_PFL_dom_1"/>
</dbReference>
<reference evidence="7 8" key="2">
    <citation type="journal article" date="2021" name="Syst. Appl. Microbiol.">
        <title>Phylogenetic classification of ten novel species belonging to the genus Bifidobacterium comprising B. phasiani sp. nov., B. pongonis sp. nov., B. saguinibicoloris sp. nov., B. colobi sp. nov., B. simiiventris sp. nov., B. santillanense sp. nov., B. miconis sp. nov., B. amazonense sp. nov., B. pluvialisilvae sp. nov., and B. miconisargentati sp. nov.</title>
        <authorList>
            <person name="Lugli G.A."/>
            <person name="Calvete-Torre I."/>
            <person name="Alessandri G."/>
            <person name="Milani C."/>
            <person name="Turroni F."/>
            <person name="Laiolo P."/>
            <person name="Ossiprandi M.C."/>
            <person name="Margolles A."/>
            <person name="Ruiz L."/>
            <person name="Ventura M."/>
        </authorList>
    </citation>
    <scope>NUCLEOTIDE SEQUENCE [LARGE SCALE GENOMIC DNA]</scope>
    <source>
        <strain evidence="7 8">MA1</strain>
    </source>
</reference>
<feature type="region of interest" description="Disordered" evidence="4">
    <location>
        <begin position="117"/>
        <end position="142"/>
    </location>
</feature>
<feature type="compositionally biased region" description="Basic and acidic residues" evidence="4">
    <location>
        <begin position="117"/>
        <end position="131"/>
    </location>
</feature>
<dbReference type="Proteomes" id="UP000710815">
    <property type="component" value="Unassembled WGS sequence"/>
</dbReference>
<feature type="domain" description="SpaA-like prealbumin fold" evidence="6">
    <location>
        <begin position="254"/>
        <end position="364"/>
    </location>
</feature>
<feature type="compositionally biased region" description="Polar residues" evidence="4">
    <location>
        <begin position="426"/>
        <end position="438"/>
    </location>
</feature>
<dbReference type="Pfam" id="PF17802">
    <property type="entry name" value="SpaA"/>
    <property type="match status" value="3"/>
</dbReference>
<name>A0ABS9VYD2_9BIFI</name>
<proteinExistence type="inferred from homology"/>
<keyword evidence="5" id="KW-0812">Transmembrane</keyword>
<organism evidence="7 8">
    <name type="scientific">Bifidobacterium amazonense</name>
    <dbReference type="NCBI Taxonomy" id="2809027"/>
    <lineage>
        <taxon>Bacteria</taxon>
        <taxon>Bacillati</taxon>
        <taxon>Actinomycetota</taxon>
        <taxon>Actinomycetes</taxon>
        <taxon>Bifidobacteriales</taxon>
        <taxon>Bifidobacteriaceae</taxon>
        <taxon>Bifidobacterium</taxon>
    </lineage>
</organism>
<keyword evidence="5" id="KW-0472">Membrane</keyword>
<dbReference type="Gene3D" id="2.60.40.10">
    <property type="entry name" value="Immunoglobulins"/>
    <property type="match status" value="3"/>
</dbReference>
<accession>A0ABS9VYD2</accession>
<comment type="caution">
    <text evidence="7">The sequence shown here is derived from an EMBL/GenBank/DDBJ whole genome shotgun (WGS) entry which is preliminary data.</text>
</comment>
<evidence type="ECO:0000259" key="6">
    <source>
        <dbReference type="Pfam" id="PF17802"/>
    </source>
</evidence>
<keyword evidence="3" id="KW-0732">Signal</keyword>
<evidence type="ECO:0000256" key="4">
    <source>
        <dbReference type="SAM" id="MobiDB-lite"/>
    </source>
</evidence>
<keyword evidence="2" id="KW-0964">Secreted</keyword>
<gene>
    <name evidence="7" type="ORF">JS533_012845</name>
</gene>
<dbReference type="InterPro" id="IPR013783">
    <property type="entry name" value="Ig-like_fold"/>
</dbReference>
<dbReference type="EMBL" id="JAFEJT020000087">
    <property type="protein sequence ID" value="MCH9277137.1"/>
    <property type="molecule type" value="Genomic_DNA"/>
</dbReference>
<dbReference type="PANTHER" id="PTHR36108">
    <property type="entry name" value="COLOSSIN-B-RELATED"/>
    <property type="match status" value="1"/>
</dbReference>
<dbReference type="RefSeq" id="WP_241515126.1">
    <property type="nucleotide sequence ID" value="NZ_JAFEJT020000087.1"/>
</dbReference>
<protein>
    <recommendedName>
        <fullName evidence="6">SpaA-like prealbumin fold domain-containing protein</fullName>
    </recommendedName>
</protein>
<feature type="region of interest" description="Disordered" evidence="4">
    <location>
        <begin position="426"/>
        <end position="452"/>
    </location>
</feature>
<evidence type="ECO:0000256" key="1">
    <source>
        <dbReference type="ARBA" id="ARBA00007257"/>
    </source>
</evidence>
<evidence type="ECO:0000313" key="8">
    <source>
        <dbReference type="Proteomes" id="UP000710815"/>
    </source>
</evidence>
<evidence type="ECO:0000256" key="5">
    <source>
        <dbReference type="SAM" id="Phobius"/>
    </source>
</evidence>
<evidence type="ECO:0000256" key="3">
    <source>
        <dbReference type="ARBA" id="ARBA00022729"/>
    </source>
</evidence>